<evidence type="ECO:0000259" key="1">
    <source>
        <dbReference type="SMART" id="SM00245"/>
    </source>
</evidence>
<dbReference type="Proteomes" id="UP000199116">
    <property type="component" value="Unassembled WGS sequence"/>
</dbReference>
<dbReference type="EMBL" id="FOOH01000016">
    <property type="protein sequence ID" value="SFF95140.1"/>
    <property type="molecule type" value="Genomic_DNA"/>
</dbReference>
<evidence type="ECO:0000313" key="2">
    <source>
        <dbReference type="EMBL" id="SFF95140.1"/>
    </source>
</evidence>
<dbReference type="InterPro" id="IPR029045">
    <property type="entry name" value="ClpP/crotonase-like_dom_sf"/>
</dbReference>
<dbReference type="Pfam" id="PF03572">
    <property type="entry name" value="Peptidase_S41"/>
    <property type="match status" value="1"/>
</dbReference>
<proteinExistence type="predicted"/>
<evidence type="ECO:0000313" key="3">
    <source>
        <dbReference type="Proteomes" id="UP000199116"/>
    </source>
</evidence>
<name>A0A1I2MW84_9FLAO</name>
<dbReference type="RefSeq" id="WP_093305092.1">
    <property type="nucleotide sequence ID" value="NZ_FOOH01000016.1"/>
</dbReference>
<dbReference type="SMART" id="SM00245">
    <property type="entry name" value="TSPc"/>
    <property type="match status" value="1"/>
</dbReference>
<protein>
    <submittedName>
        <fullName evidence="2">Peptidase family S41</fullName>
    </submittedName>
</protein>
<sequence length="460" mass="53679">MRYNQLILMLFVLFTFSIGYSQTKEFSKEEVLKDLDTLKDLLEKSHYNLYAYNPKKEFDLNFDEVKNSVEEDSISFKEAVGIFQRVISNANTGHAEVDFPAKSYIDFVQKGGRIFPLEIALEDDKAYIRKNYSDKQNIRTGSEILEINNAKIDEILKLMYPHISAERPYLKKAKIEFWSFPRLYWQIFGEEENFSVLVKENNQLKEYRLQGVAALEDYEYKRKDILSSDRRVKFYRNTAYLNPGNFSGDEEDYQKFIDSAFAVIKEESSKDLIIDLRNNAGGDNSFSDYLISYFAHKPFRWNSSFTLKTSKYLKENTRLNNDTTNVYFQEILKQPNGKIFPYHFEAMQPQAPGKRYNEKVYILINRQTYSQAAVAAGLIQDYQFATLVGEETGDFPSLYASLFTVYLPNTKIPVKVPKGYMVRVNKSEKPEGVKPEIMIKDHLLDDEDEILETLLQRLDS</sequence>
<reference evidence="3" key="1">
    <citation type="submission" date="2016-10" db="EMBL/GenBank/DDBJ databases">
        <authorList>
            <person name="Varghese N."/>
            <person name="Submissions S."/>
        </authorList>
    </citation>
    <scope>NUCLEOTIDE SEQUENCE [LARGE SCALE GENOMIC DNA]</scope>
    <source>
        <strain evidence="3">DSM 23515</strain>
    </source>
</reference>
<dbReference type="PANTHER" id="PTHR32060:SF22">
    <property type="entry name" value="CARBOXYL-TERMINAL-PROCESSING PEPTIDASE 3, CHLOROPLASTIC"/>
    <property type="match status" value="1"/>
</dbReference>
<feature type="domain" description="Tail specific protease" evidence="1">
    <location>
        <begin position="222"/>
        <end position="440"/>
    </location>
</feature>
<dbReference type="Gene3D" id="3.90.226.10">
    <property type="entry name" value="2-enoyl-CoA Hydratase, Chain A, domain 1"/>
    <property type="match status" value="1"/>
</dbReference>
<dbReference type="GO" id="GO:0006508">
    <property type="term" value="P:proteolysis"/>
    <property type="evidence" value="ECO:0007669"/>
    <property type="project" value="InterPro"/>
</dbReference>
<dbReference type="PANTHER" id="PTHR32060">
    <property type="entry name" value="TAIL-SPECIFIC PROTEASE"/>
    <property type="match status" value="1"/>
</dbReference>
<accession>A0A1I2MW84</accession>
<dbReference type="GO" id="GO:0004175">
    <property type="term" value="F:endopeptidase activity"/>
    <property type="evidence" value="ECO:0007669"/>
    <property type="project" value="TreeGrafter"/>
</dbReference>
<dbReference type="AlphaFoldDB" id="A0A1I2MW84"/>
<dbReference type="GO" id="GO:0008236">
    <property type="term" value="F:serine-type peptidase activity"/>
    <property type="evidence" value="ECO:0007669"/>
    <property type="project" value="InterPro"/>
</dbReference>
<gene>
    <name evidence="2" type="ORF">SAMN04488033_11622</name>
</gene>
<dbReference type="InterPro" id="IPR005151">
    <property type="entry name" value="Tail-specific_protease"/>
</dbReference>
<dbReference type="GO" id="GO:0030288">
    <property type="term" value="C:outer membrane-bounded periplasmic space"/>
    <property type="evidence" value="ECO:0007669"/>
    <property type="project" value="TreeGrafter"/>
</dbReference>
<dbReference type="SUPFAM" id="SSF52096">
    <property type="entry name" value="ClpP/crotonase"/>
    <property type="match status" value="1"/>
</dbReference>
<keyword evidence="3" id="KW-1185">Reference proteome</keyword>
<dbReference type="GO" id="GO:0007165">
    <property type="term" value="P:signal transduction"/>
    <property type="evidence" value="ECO:0007669"/>
    <property type="project" value="TreeGrafter"/>
</dbReference>
<organism evidence="2 3">
    <name type="scientific">Salegentibacter agarivorans</name>
    <dbReference type="NCBI Taxonomy" id="345907"/>
    <lineage>
        <taxon>Bacteria</taxon>
        <taxon>Pseudomonadati</taxon>
        <taxon>Bacteroidota</taxon>
        <taxon>Flavobacteriia</taxon>
        <taxon>Flavobacteriales</taxon>
        <taxon>Flavobacteriaceae</taxon>
        <taxon>Salegentibacter</taxon>
    </lineage>
</organism>